<evidence type="ECO:0000313" key="12">
    <source>
        <dbReference type="EMBL" id="TVS92226.1"/>
    </source>
</evidence>
<dbReference type="GO" id="GO:0004190">
    <property type="term" value="F:aspartic-type endopeptidase activity"/>
    <property type="evidence" value="ECO:0007669"/>
    <property type="project" value="UniProtKB-UniRule"/>
</dbReference>
<keyword evidence="6 9" id="KW-0378">Hydrolase</keyword>
<comment type="function">
    <text evidence="9 10">This protein specifically catalyzes the removal of signal peptides from prolipoproteins.</text>
</comment>
<proteinExistence type="inferred from homology"/>
<keyword evidence="5 9" id="KW-0064">Aspartyl protease</keyword>
<feature type="transmembrane region" description="Helical" evidence="9">
    <location>
        <begin position="61"/>
        <end position="80"/>
    </location>
</feature>
<evidence type="ECO:0000256" key="8">
    <source>
        <dbReference type="ARBA" id="ARBA00023136"/>
    </source>
</evidence>
<feature type="active site" evidence="9">
    <location>
        <position position="113"/>
    </location>
</feature>
<dbReference type="GO" id="GO:0006508">
    <property type="term" value="P:proteolysis"/>
    <property type="evidence" value="ECO:0007669"/>
    <property type="project" value="UniProtKB-KW"/>
</dbReference>
<accession>A0A6I5SUU4</accession>
<dbReference type="InterPro" id="IPR001872">
    <property type="entry name" value="Peptidase_A8"/>
</dbReference>
<evidence type="ECO:0000256" key="10">
    <source>
        <dbReference type="RuleBase" id="RU000594"/>
    </source>
</evidence>
<evidence type="ECO:0000256" key="9">
    <source>
        <dbReference type="HAMAP-Rule" id="MF_00161"/>
    </source>
</evidence>
<organism evidence="12">
    <name type="scientific">Wolbachia pipientis</name>
    <dbReference type="NCBI Taxonomy" id="955"/>
    <lineage>
        <taxon>Bacteria</taxon>
        <taxon>Pseudomonadati</taxon>
        <taxon>Pseudomonadota</taxon>
        <taxon>Alphaproteobacteria</taxon>
        <taxon>Rickettsiales</taxon>
        <taxon>Anaplasmataceae</taxon>
        <taxon>Wolbachieae</taxon>
        <taxon>Wolbachia</taxon>
    </lineage>
</organism>
<comment type="catalytic activity">
    <reaction evidence="9 10">
        <text>Release of signal peptides from bacterial membrane prolipoproteins. Hydrolyzes -Xaa-Yaa-Zaa-|-(S,diacylglyceryl)Cys-, in which Xaa is hydrophobic (preferably Leu), and Yaa (Ala or Ser) and Zaa (Gly or Ala) have small, neutral side chains.</text>
        <dbReference type="EC" id="3.4.23.36"/>
    </reaction>
</comment>
<keyword evidence="2 9" id="KW-1003">Cell membrane</keyword>
<sequence length="158" mass="18086">MKKLCLIVILIIVLIDQTSKLYINSLIDEGESIEIASFIKLVEVWNSGISFGMCSALPHGGFFFSAFSILIIGILAYLIYKSDDQSTYLGFSLMIGGAIGNVVDRIYWGAVYDFIYFHIDDWYWPAFNLADLSIVCGMFTLLYKWYIYDMFISKQNEE</sequence>
<keyword evidence="8 9" id="KW-0472">Membrane</keyword>
<evidence type="ECO:0000256" key="5">
    <source>
        <dbReference type="ARBA" id="ARBA00022750"/>
    </source>
</evidence>
<comment type="subcellular location">
    <subcellularLocation>
        <location evidence="9">Cell membrane</location>
        <topology evidence="9">Multi-pass membrane protein</topology>
    </subcellularLocation>
</comment>
<evidence type="ECO:0000256" key="1">
    <source>
        <dbReference type="ARBA" id="ARBA00006139"/>
    </source>
</evidence>
<dbReference type="PRINTS" id="PR00781">
    <property type="entry name" value="LIPOSIGPTASE"/>
</dbReference>
<dbReference type="PANTHER" id="PTHR33695:SF1">
    <property type="entry name" value="LIPOPROTEIN SIGNAL PEPTIDASE"/>
    <property type="match status" value="1"/>
</dbReference>
<comment type="caution">
    <text evidence="9">Lacks conserved residue(s) required for the propagation of feature annotation.</text>
</comment>
<comment type="pathway">
    <text evidence="9">Protein modification; lipoprotein biosynthesis (signal peptide cleavage).</text>
</comment>
<dbReference type="EC" id="3.4.23.36" evidence="9"/>
<dbReference type="UniPathway" id="UPA00665"/>
<evidence type="ECO:0000256" key="6">
    <source>
        <dbReference type="ARBA" id="ARBA00022801"/>
    </source>
</evidence>
<feature type="transmembrane region" description="Helical" evidence="9">
    <location>
        <begin position="122"/>
        <end position="146"/>
    </location>
</feature>
<evidence type="ECO:0000256" key="2">
    <source>
        <dbReference type="ARBA" id="ARBA00022475"/>
    </source>
</evidence>
<dbReference type="PROSITE" id="PS00855">
    <property type="entry name" value="SPASE_II"/>
    <property type="match status" value="1"/>
</dbReference>
<dbReference type="NCBIfam" id="TIGR00077">
    <property type="entry name" value="lspA"/>
    <property type="match status" value="1"/>
</dbReference>
<dbReference type="HAMAP" id="MF_00161">
    <property type="entry name" value="LspA"/>
    <property type="match status" value="1"/>
</dbReference>
<evidence type="ECO:0000256" key="7">
    <source>
        <dbReference type="ARBA" id="ARBA00022989"/>
    </source>
</evidence>
<dbReference type="RefSeq" id="WP_096617753.1">
    <property type="nucleotide sequence ID" value="NZ_JACRYZ010000061.1"/>
</dbReference>
<dbReference type="EMBL" id="NWVK02000032">
    <property type="protein sequence ID" value="TVS92226.1"/>
    <property type="molecule type" value="Genomic_DNA"/>
</dbReference>
<feature type="transmembrane region" description="Helical" evidence="9">
    <location>
        <begin position="87"/>
        <end position="110"/>
    </location>
</feature>
<comment type="caution">
    <text evidence="12">The sequence shown here is derived from an EMBL/GenBank/DDBJ whole genome shotgun (WGS) entry which is preliminary data.</text>
</comment>
<keyword evidence="3 9" id="KW-0645">Protease</keyword>
<dbReference type="PANTHER" id="PTHR33695">
    <property type="entry name" value="LIPOPROTEIN SIGNAL PEPTIDASE"/>
    <property type="match status" value="1"/>
</dbReference>
<dbReference type="Proteomes" id="UP000217566">
    <property type="component" value="Unassembled WGS sequence"/>
</dbReference>
<evidence type="ECO:0000256" key="11">
    <source>
        <dbReference type="RuleBase" id="RU004181"/>
    </source>
</evidence>
<dbReference type="GO" id="GO:0005886">
    <property type="term" value="C:plasma membrane"/>
    <property type="evidence" value="ECO:0007669"/>
    <property type="project" value="UniProtKB-SubCell"/>
</dbReference>
<reference evidence="12" key="1">
    <citation type="submission" date="2019-07" db="EMBL/GenBank/DDBJ databases">
        <title>Genome assemblies of Wolbachia strains wAlbA and wAlbB in wild caught Aedes albopictus specimens.</title>
        <authorList>
            <person name="Kulkarni A."/>
            <person name="Yu W."/>
            <person name="Xue R.-D."/>
            <person name="Ma Y."/>
            <person name="Xu J."/>
        </authorList>
    </citation>
    <scope>NUCLEOTIDE SEQUENCE</scope>
    <source>
        <strain evidence="12">FL2016</strain>
    </source>
</reference>
<comment type="similarity">
    <text evidence="1 9 11">Belongs to the peptidase A8 family.</text>
</comment>
<dbReference type="OrthoDB" id="9810259at2"/>
<name>A0A6I5SUU4_WOLPI</name>
<evidence type="ECO:0000256" key="3">
    <source>
        <dbReference type="ARBA" id="ARBA00022670"/>
    </source>
</evidence>
<dbReference type="Pfam" id="PF01252">
    <property type="entry name" value="Peptidase_A8"/>
    <property type="match status" value="1"/>
</dbReference>
<feature type="active site" evidence="9">
    <location>
        <position position="131"/>
    </location>
</feature>
<dbReference type="AlphaFoldDB" id="A0A6I5SUU4"/>
<evidence type="ECO:0000256" key="4">
    <source>
        <dbReference type="ARBA" id="ARBA00022692"/>
    </source>
</evidence>
<protein>
    <recommendedName>
        <fullName evidence="9">Lipoprotein signal peptidase</fullName>
        <ecNumber evidence="9">3.4.23.36</ecNumber>
    </recommendedName>
    <alternativeName>
        <fullName evidence="9">Prolipoprotein signal peptidase</fullName>
    </alternativeName>
    <alternativeName>
        <fullName evidence="9">Signal peptidase II</fullName>
        <shortName evidence="9">SPase II</shortName>
    </alternativeName>
</protein>
<keyword evidence="4 9" id="KW-0812">Transmembrane</keyword>
<keyword evidence="7 9" id="KW-1133">Transmembrane helix</keyword>
<gene>
    <name evidence="9 12" type="primary">lspA</name>
    <name evidence="12" type="ORF">COM43_000870</name>
</gene>